<accession>A0A194SAE8</accession>
<name>A0A194SAE8_RHOGW</name>
<feature type="region of interest" description="Disordered" evidence="1">
    <location>
        <begin position="24"/>
        <end position="154"/>
    </location>
</feature>
<dbReference type="RefSeq" id="XP_018273613.1">
    <property type="nucleotide sequence ID" value="XM_018418847.1"/>
</dbReference>
<feature type="non-terminal residue" evidence="2">
    <location>
        <position position="1"/>
    </location>
</feature>
<reference evidence="2 3" key="1">
    <citation type="journal article" date="2015" name="Front. Microbiol.">
        <title>Genome sequence of the plant growth promoting endophytic yeast Rhodotorula graminis WP1.</title>
        <authorList>
            <person name="Firrincieli A."/>
            <person name="Otillar R."/>
            <person name="Salamov A."/>
            <person name="Schmutz J."/>
            <person name="Khan Z."/>
            <person name="Redman R.S."/>
            <person name="Fleck N.D."/>
            <person name="Lindquist E."/>
            <person name="Grigoriev I.V."/>
            <person name="Doty S.L."/>
        </authorList>
    </citation>
    <scope>NUCLEOTIDE SEQUENCE [LARGE SCALE GENOMIC DNA]</scope>
    <source>
        <strain evidence="2 3">WP1</strain>
    </source>
</reference>
<protein>
    <submittedName>
        <fullName evidence="2">Uncharacterized protein</fullName>
    </submittedName>
</protein>
<feature type="compositionally biased region" description="Basic residues" evidence="1">
    <location>
        <begin position="30"/>
        <end position="44"/>
    </location>
</feature>
<dbReference type="Proteomes" id="UP000053890">
    <property type="component" value="Unassembled WGS sequence"/>
</dbReference>
<proteinExistence type="predicted"/>
<organism evidence="2 3">
    <name type="scientific">Rhodotorula graminis (strain WP1)</name>
    <dbReference type="NCBI Taxonomy" id="578459"/>
    <lineage>
        <taxon>Eukaryota</taxon>
        <taxon>Fungi</taxon>
        <taxon>Dikarya</taxon>
        <taxon>Basidiomycota</taxon>
        <taxon>Pucciniomycotina</taxon>
        <taxon>Microbotryomycetes</taxon>
        <taxon>Sporidiobolales</taxon>
        <taxon>Sporidiobolaceae</taxon>
        <taxon>Rhodotorula</taxon>
    </lineage>
</organism>
<dbReference type="AlphaFoldDB" id="A0A194SAE8"/>
<feature type="compositionally biased region" description="Basic residues" evidence="1">
    <location>
        <begin position="64"/>
        <end position="86"/>
    </location>
</feature>
<feature type="compositionally biased region" description="Low complexity" evidence="1">
    <location>
        <begin position="101"/>
        <end position="115"/>
    </location>
</feature>
<gene>
    <name evidence="2" type="ORF">RHOBADRAFT_66001</name>
</gene>
<dbReference type="EMBL" id="KQ474074">
    <property type="protein sequence ID" value="KPV77564.1"/>
    <property type="molecule type" value="Genomic_DNA"/>
</dbReference>
<feature type="compositionally biased region" description="Basic residues" evidence="1">
    <location>
        <begin position="116"/>
        <end position="133"/>
    </location>
</feature>
<sequence>QARTFDKYVRNHLDQHCQLRTRRLGLDPRGRRRRQHVGRRRLARWCHPAEHGRPGRGQEPSQRLHPRQHQGRHRRRRPHRAQRRPGRVAVDGRPGRRRPPEGGQRARAKGPQAAPRARRRARGPRGSRLRRAHLAPSSARSPVKGSCSTSQVGETRLRVEEKGGRVRLTVYIAQRAKHSQCITHP</sequence>
<evidence type="ECO:0000313" key="3">
    <source>
        <dbReference type="Proteomes" id="UP000053890"/>
    </source>
</evidence>
<evidence type="ECO:0000313" key="2">
    <source>
        <dbReference type="EMBL" id="KPV77564.1"/>
    </source>
</evidence>
<feature type="non-terminal residue" evidence="2">
    <location>
        <position position="185"/>
    </location>
</feature>
<dbReference type="GeneID" id="28979294"/>
<keyword evidence="3" id="KW-1185">Reference proteome</keyword>
<evidence type="ECO:0000256" key="1">
    <source>
        <dbReference type="SAM" id="MobiDB-lite"/>
    </source>
</evidence>